<evidence type="ECO:0000313" key="2">
    <source>
        <dbReference type="Proteomes" id="UP000503447"/>
    </source>
</evidence>
<accession>A0A6M5Z1V0</accession>
<keyword evidence="2" id="KW-1185">Reference proteome</keyword>
<gene>
    <name evidence="1" type="ORF">FTUN_7202</name>
</gene>
<name>A0A6M5Z1V0_9BACT</name>
<evidence type="ECO:0000313" key="1">
    <source>
        <dbReference type="EMBL" id="QJW99590.1"/>
    </source>
</evidence>
<sequence>MRLSTLPGVLWGDISRMAHNFQTRVAGKCVTLERVKYTSAYTTE</sequence>
<organism evidence="1 2">
    <name type="scientific">Frigoriglobus tundricola</name>
    <dbReference type="NCBI Taxonomy" id="2774151"/>
    <lineage>
        <taxon>Bacteria</taxon>
        <taxon>Pseudomonadati</taxon>
        <taxon>Planctomycetota</taxon>
        <taxon>Planctomycetia</taxon>
        <taxon>Gemmatales</taxon>
        <taxon>Gemmataceae</taxon>
        <taxon>Frigoriglobus</taxon>
    </lineage>
</organism>
<protein>
    <submittedName>
        <fullName evidence="1">Uncharacterized protein</fullName>
    </submittedName>
</protein>
<proteinExistence type="predicted"/>
<dbReference type="AlphaFoldDB" id="A0A6M5Z1V0"/>
<dbReference type="KEGG" id="ftj:FTUN_7202"/>
<dbReference type="Proteomes" id="UP000503447">
    <property type="component" value="Chromosome"/>
</dbReference>
<dbReference type="EMBL" id="CP053452">
    <property type="protein sequence ID" value="QJW99590.1"/>
    <property type="molecule type" value="Genomic_DNA"/>
</dbReference>
<reference evidence="2" key="1">
    <citation type="submission" date="2020-05" db="EMBL/GenBank/DDBJ databases">
        <title>Frigoriglobus tundricola gen. nov., sp. nov., a psychrotolerant cellulolytic planctomycete of the family Gemmataceae with two divergent copies of 16S rRNA gene.</title>
        <authorList>
            <person name="Kulichevskaya I.S."/>
            <person name="Ivanova A.A."/>
            <person name="Naumoff D.G."/>
            <person name="Beletsky A.V."/>
            <person name="Rijpstra W.I.C."/>
            <person name="Sinninghe Damste J.S."/>
            <person name="Mardanov A.V."/>
            <person name="Ravin N.V."/>
            <person name="Dedysh S.N."/>
        </authorList>
    </citation>
    <scope>NUCLEOTIDE SEQUENCE [LARGE SCALE GENOMIC DNA]</scope>
    <source>
        <strain evidence="2">PL17</strain>
    </source>
</reference>